<dbReference type="SUPFAM" id="SSF53067">
    <property type="entry name" value="Actin-like ATPase domain"/>
    <property type="match status" value="1"/>
</dbReference>
<dbReference type="PANTHER" id="PTHR42742">
    <property type="entry name" value="TRANSCRIPTIONAL REPRESSOR MPRA"/>
    <property type="match status" value="1"/>
</dbReference>
<dbReference type="GO" id="GO:0046872">
    <property type="term" value="F:metal ion binding"/>
    <property type="evidence" value="ECO:0007669"/>
    <property type="project" value="UniProtKB-KW"/>
</dbReference>
<dbReference type="RefSeq" id="WP_170066068.1">
    <property type="nucleotide sequence ID" value="NZ_LYMM01000084.1"/>
</dbReference>
<reference evidence="7 8" key="1">
    <citation type="submission" date="2016-05" db="EMBL/GenBank/DDBJ databases">
        <title>Complete genome sequence of Novosphingobium guangzhouense SA925(T).</title>
        <authorList>
            <person name="Sha S."/>
        </authorList>
    </citation>
    <scope>NUCLEOTIDE SEQUENCE [LARGE SCALE GENOMIC DNA]</scope>
    <source>
        <strain evidence="7 8">SA925</strain>
    </source>
</reference>
<evidence type="ECO:0000313" key="7">
    <source>
        <dbReference type="EMBL" id="PNU02239.1"/>
    </source>
</evidence>
<keyword evidence="2" id="KW-0479">Metal-binding</keyword>
<dbReference type="InterPro" id="IPR043129">
    <property type="entry name" value="ATPase_NBD"/>
</dbReference>
<keyword evidence="3" id="KW-0862">Zinc</keyword>
<evidence type="ECO:0000256" key="2">
    <source>
        <dbReference type="ARBA" id="ARBA00022723"/>
    </source>
</evidence>
<sequence>MMRRIAGVELGGTKCIVVLADAHGTISRQEIVPTLAPATTLCGIEAVLDAWAAEAPFDMLGVASFGPLNLDPTSPEYGCITSTAKPGWRDTSVANRLSTRYGLAAAFDTDVNGAAFAERRWGAAQGLDDLAYVTVGTGVGVGLIVNGMATRGIGHCEAGHMRVARLPVADDAGWHGACPYHGDCVEGLASGPAIAARAGVSGDALDDDHPVWDEVVEALAQMTQAIIAIAGPRRVLFGGGVISSRPVLIKRIEARVRSLIGDYLTLPQTDFITPPGLGVKAGPLGPIALALAATKVDCAAG</sequence>
<dbReference type="Gene3D" id="3.30.420.40">
    <property type="match status" value="2"/>
</dbReference>
<comment type="catalytic activity">
    <reaction evidence="6">
        <text>D-fructose + ATP = D-fructose 6-phosphate + ADP + H(+)</text>
        <dbReference type="Rhea" id="RHEA:16125"/>
        <dbReference type="ChEBI" id="CHEBI:15378"/>
        <dbReference type="ChEBI" id="CHEBI:30616"/>
        <dbReference type="ChEBI" id="CHEBI:37721"/>
        <dbReference type="ChEBI" id="CHEBI:61527"/>
        <dbReference type="ChEBI" id="CHEBI:456216"/>
        <dbReference type="EC" id="2.7.1.4"/>
    </reaction>
</comment>
<dbReference type="CDD" id="cd24067">
    <property type="entry name" value="ASKHA_NBD_ROK_BsFRK-like"/>
    <property type="match status" value="1"/>
</dbReference>
<dbReference type="EC" id="2.7.1.4" evidence="5"/>
<name>A0A2K2FTX8_9SPHN</name>
<keyword evidence="7" id="KW-0418">Kinase</keyword>
<keyword evidence="4" id="KW-0460">Magnesium</keyword>
<dbReference type="Pfam" id="PF00480">
    <property type="entry name" value="ROK"/>
    <property type="match status" value="1"/>
</dbReference>
<protein>
    <recommendedName>
        <fullName evidence="5">fructokinase</fullName>
        <ecNumber evidence="5">2.7.1.4</ecNumber>
    </recommendedName>
</protein>
<proteinExistence type="predicted"/>
<evidence type="ECO:0000256" key="5">
    <source>
        <dbReference type="ARBA" id="ARBA00038887"/>
    </source>
</evidence>
<evidence type="ECO:0000256" key="4">
    <source>
        <dbReference type="ARBA" id="ARBA00022842"/>
    </source>
</evidence>
<gene>
    <name evidence="7" type="ORF">A8V01_10265</name>
</gene>
<dbReference type="GO" id="GO:0008865">
    <property type="term" value="F:fructokinase activity"/>
    <property type="evidence" value="ECO:0007669"/>
    <property type="project" value="UniProtKB-EC"/>
</dbReference>
<keyword evidence="8" id="KW-1185">Reference proteome</keyword>
<dbReference type="EMBL" id="LYMM01000084">
    <property type="protein sequence ID" value="PNU02239.1"/>
    <property type="molecule type" value="Genomic_DNA"/>
</dbReference>
<dbReference type="Proteomes" id="UP000236327">
    <property type="component" value="Unassembled WGS sequence"/>
</dbReference>
<dbReference type="PANTHER" id="PTHR42742:SF3">
    <property type="entry name" value="FRUCTOKINASE"/>
    <property type="match status" value="1"/>
</dbReference>
<comment type="cofactor">
    <cofactor evidence="1">
        <name>Mg(2+)</name>
        <dbReference type="ChEBI" id="CHEBI:18420"/>
    </cofactor>
</comment>
<accession>A0A2K2FTX8</accession>
<evidence type="ECO:0000256" key="6">
    <source>
        <dbReference type="ARBA" id="ARBA00048451"/>
    </source>
</evidence>
<dbReference type="InterPro" id="IPR000600">
    <property type="entry name" value="ROK"/>
</dbReference>
<evidence type="ECO:0000256" key="3">
    <source>
        <dbReference type="ARBA" id="ARBA00022833"/>
    </source>
</evidence>
<evidence type="ECO:0000256" key="1">
    <source>
        <dbReference type="ARBA" id="ARBA00001946"/>
    </source>
</evidence>
<dbReference type="InterPro" id="IPR051804">
    <property type="entry name" value="Carb_Metab_Reg_Kinase/Isom"/>
</dbReference>
<organism evidence="7 8">
    <name type="scientific">Novosphingobium guangzhouense</name>
    <dbReference type="NCBI Taxonomy" id="1850347"/>
    <lineage>
        <taxon>Bacteria</taxon>
        <taxon>Pseudomonadati</taxon>
        <taxon>Pseudomonadota</taxon>
        <taxon>Alphaproteobacteria</taxon>
        <taxon>Sphingomonadales</taxon>
        <taxon>Sphingomonadaceae</taxon>
        <taxon>Novosphingobium</taxon>
    </lineage>
</organism>
<keyword evidence="7" id="KW-0808">Transferase</keyword>
<dbReference type="AlphaFoldDB" id="A0A2K2FTX8"/>
<evidence type="ECO:0000313" key="8">
    <source>
        <dbReference type="Proteomes" id="UP000236327"/>
    </source>
</evidence>
<comment type="caution">
    <text evidence="7">The sequence shown here is derived from an EMBL/GenBank/DDBJ whole genome shotgun (WGS) entry which is preliminary data.</text>
</comment>